<keyword evidence="4" id="KW-1185">Reference proteome</keyword>
<dbReference type="Pfam" id="PF07238">
    <property type="entry name" value="PilZ"/>
    <property type="match status" value="1"/>
</dbReference>
<dbReference type="InterPro" id="IPR009875">
    <property type="entry name" value="PilZ_domain"/>
</dbReference>
<accession>A0ABU5HA15</accession>
<feature type="domain" description="PilZ" evidence="2">
    <location>
        <begin position="18"/>
        <end position="116"/>
    </location>
</feature>
<dbReference type="Gene3D" id="2.40.10.220">
    <property type="entry name" value="predicted glycosyltransferase like domains"/>
    <property type="match status" value="1"/>
</dbReference>
<reference evidence="3 4" key="1">
    <citation type="submission" date="2023-12" db="EMBL/GenBank/DDBJ databases">
        <title>the genome sequence of Hyalangium sp. s54d21.</title>
        <authorList>
            <person name="Zhang X."/>
        </authorList>
    </citation>
    <scope>NUCLEOTIDE SEQUENCE [LARGE SCALE GENOMIC DNA]</scope>
    <source>
        <strain evidence="4">s54d21</strain>
    </source>
</reference>
<protein>
    <submittedName>
        <fullName evidence="3">TIGR02266 family protein</fullName>
    </submittedName>
</protein>
<sequence length="120" mass="13446">MNTDSADLPFTGGEAQPNRRAEERVPARFEVHFSQTEDAAKALRAYSLNISSGGLCLRTRRAYDVGAPVRLELHVNGELFKLQGVVAWVRDESEAVGVRFTKLTEDDRTRLQSLIDSLKR</sequence>
<evidence type="ECO:0000313" key="3">
    <source>
        <dbReference type="EMBL" id="MDY7229617.1"/>
    </source>
</evidence>
<dbReference type="RefSeq" id="WP_321548337.1">
    <property type="nucleotide sequence ID" value="NZ_JAXIVS010000008.1"/>
</dbReference>
<evidence type="ECO:0000259" key="2">
    <source>
        <dbReference type="Pfam" id="PF07238"/>
    </source>
</evidence>
<evidence type="ECO:0000256" key="1">
    <source>
        <dbReference type="SAM" id="MobiDB-lite"/>
    </source>
</evidence>
<dbReference type="InterPro" id="IPR011752">
    <property type="entry name" value="PilV_Myxo-type"/>
</dbReference>
<organism evidence="3 4">
    <name type="scientific">Hyalangium rubrum</name>
    <dbReference type="NCBI Taxonomy" id="3103134"/>
    <lineage>
        <taxon>Bacteria</taxon>
        <taxon>Pseudomonadati</taxon>
        <taxon>Myxococcota</taxon>
        <taxon>Myxococcia</taxon>
        <taxon>Myxococcales</taxon>
        <taxon>Cystobacterineae</taxon>
        <taxon>Archangiaceae</taxon>
        <taxon>Hyalangium</taxon>
    </lineage>
</organism>
<feature type="region of interest" description="Disordered" evidence="1">
    <location>
        <begin position="1"/>
        <end position="23"/>
    </location>
</feature>
<gene>
    <name evidence="3" type="ORF">SYV04_24705</name>
</gene>
<comment type="caution">
    <text evidence="3">The sequence shown here is derived from an EMBL/GenBank/DDBJ whole genome shotgun (WGS) entry which is preliminary data.</text>
</comment>
<dbReference type="NCBIfam" id="TIGR02266">
    <property type="entry name" value="gmx_TIGR02266"/>
    <property type="match status" value="1"/>
</dbReference>
<name>A0ABU5HA15_9BACT</name>
<proteinExistence type="predicted"/>
<dbReference type="EMBL" id="JAXIVS010000008">
    <property type="protein sequence ID" value="MDY7229617.1"/>
    <property type="molecule type" value="Genomic_DNA"/>
</dbReference>
<dbReference type="SUPFAM" id="SSF141371">
    <property type="entry name" value="PilZ domain-like"/>
    <property type="match status" value="1"/>
</dbReference>
<evidence type="ECO:0000313" key="4">
    <source>
        <dbReference type="Proteomes" id="UP001291309"/>
    </source>
</evidence>
<dbReference type="Proteomes" id="UP001291309">
    <property type="component" value="Unassembled WGS sequence"/>
</dbReference>